<keyword evidence="3" id="KW-1185">Reference proteome</keyword>
<evidence type="ECO:0000313" key="3">
    <source>
        <dbReference type="Proteomes" id="UP000251889"/>
    </source>
</evidence>
<dbReference type="AlphaFoldDB" id="A0A364Y3V1"/>
<dbReference type="RefSeq" id="WP_112746342.1">
    <property type="nucleotide sequence ID" value="NZ_QMFY01000003.1"/>
</dbReference>
<keyword evidence="1" id="KW-0732">Signal</keyword>
<comment type="caution">
    <text evidence="2">The sequence shown here is derived from an EMBL/GenBank/DDBJ whole genome shotgun (WGS) entry which is preliminary data.</text>
</comment>
<dbReference type="Proteomes" id="UP000251889">
    <property type="component" value="Unassembled WGS sequence"/>
</dbReference>
<feature type="chain" id="PRO_5016751015" description="Lipocalin-like domain-containing protein" evidence="1">
    <location>
        <begin position="19"/>
        <end position="160"/>
    </location>
</feature>
<protein>
    <recommendedName>
        <fullName evidence="4">Lipocalin-like domain-containing protein</fullName>
    </recommendedName>
</protein>
<dbReference type="OrthoDB" id="9858332at2"/>
<name>A0A364Y3V1_9BACT</name>
<sequence>MKAMLSYLLLVVVTISMFGCGSDDDDSPNSGGGELGSFIGHLQVSDDPQTDLGYVFNAKVTVTKSGSKATVKITGDLGFDREYTGDVNTHVGDMFDMTITKQTKPTEKNAGDRLVISSNKLTVQLDVANDKVQVKESAAATTGFEIVGKLQMIGTDLLRE</sequence>
<evidence type="ECO:0000256" key="1">
    <source>
        <dbReference type="SAM" id="SignalP"/>
    </source>
</evidence>
<dbReference type="EMBL" id="QMFY01000003">
    <property type="protein sequence ID" value="RAW01602.1"/>
    <property type="molecule type" value="Genomic_DNA"/>
</dbReference>
<reference evidence="2 3" key="1">
    <citation type="submission" date="2018-06" db="EMBL/GenBank/DDBJ databases">
        <title>Chryseolinea flavus sp. nov., a member of the phylum Bacteroidetes isolated from soil.</title>
        <authorList>
            <person name="Li Y."/>
            <person name="Wang J."/>
        </authorList>
    </citation>
    <scope>NUCLEOTIDE SEQUENCE [LARGE SCALE GENOMIC DNA]</scope>
    <source>
        <strain evidence="2 3">SDU1-6</strain>
    </source>
</reference>
<evidence type="ECO:0008006" key="4">
    <source>
        <dbReference type="Google" id="ProtNLM"/>
    </source>
</evidence>
<proteinExistence type="predicted"/>
<feature type="signal peptide" evidence="1">
    <location>
        <begin position="1"/>
        <end position="18"/>
    </location>
</feature>
<dbReference type="PROSITE" id="PS51257">
    <property type="entry name" value="PROKAR_LIPOPROTEIN"/>
    <property type="match status" value="1"/>
</dbReference>
<gene>
    <name evidence="2" type="ORF">DQQ10_08055</name>
</gene>
<organism evidence="2 3">
    <name type="scientific">Pseudochryseolinea flava</name>
    <dbReference type="NCBI Taxonomy" id="2059302"/>
    <lineage>
        <taxon>Bacteria</taxon>
        <taxon>Pseudomonadati</taxon>
        <taxon>Bacteroidota</taxon>
        <taxon>Cytophagia</taxon>
        <taxon>Cytophagales</taxon>
        <taxon>Fulvivirgaceae</taxon>
        <taxon>Pseudochryseolinea</taxon>
    </lineage>
</organism>
<accession>A0A364Y3V1</accession>
<evidence type="ECO:0000313" key="2">
    <source>
        <dbReference type="EMBL" id="RAW01602.1"/>
    </source>
</evidence>